<gene>
    <name evidence="3" type="ORF">CLCR_00082</name>
</gene>
<feature type="compositionally biased region" description="Basic and acidic residues" evidence="2">
    <location>
        <begin position="605"/>
        <end position="627"/>
    </location>
</feature>
<evidence type="ECO:0000313" key="4">
    <source>
        <dbReference type="Proteomes" id="UP000094526"/>
    </source>
</evidence>
<dbReference type="EMBL" id="LGRB01000022">
    <property type="protein sequence ID" value="OCT43977.1"/>
    <property type="molecule type" value="Genomic_DNA"/>
</dbReference>
<dbReference type="Proteomes" id="UP000094526">
    <property type="component" value="Unassembled WGS sequence"/>
</dbReference>
<reference evidence="4" key="1">
    <citation type="submission" date="2015-07" db="EMBL/GenBank/DDBJ databases">
        <authorList>
            <person name="Teixeira M.M."/>
            <person name="Souza R.C."/>
            <person name="Almeida L.G."/>
            <person name="Vicente V.A."/>
            <person name="de Hoog S."/>
            <person name="Bocca A.L."/>
            <person name="de Almeida S.R."/>
            <person name="Vasconcelos A.T."/>
            <person name="Felipe M.S."/>
        </authorList>
    </citation>
    <scope>NUCLEOTIDE SEQUENCE [LARGE SCALE GENOMIC DNA]</scope>
    <source>
        <strain evidence="4">KSF</strain>
    </source>
</reference>
<keyword evidence="1" id="KW-0175">Coiled coil</keyword>
<evidence type="ECO:0000256" key="2">
    <source>
        <dbReference type="SAM" id="MobiDB-lite"/>
    </source>
</evidence>
<organism evidence="3 4">
    <name type="scientific">Cladophialophora carrionii</name>
    <dbReference type="NCBI Taxonomy" id="86049"/>
    <lineage>
        <taxon>Eukaryota</taxon>
        <taxon>Fungi</taxon>
        <taxon>Dikarya</taxon>
        <taxon>Ascomycota</taxon>
        <taxon>Pezizomycotina</taxon>
        <taxon>Eurotiomycetes</taxon>
        <taxon>Chaetothyriomycetidae</taxon>
        <taxon>Chaetothyriales</taxon>
        <taxon>Herpotrichiellaceae</taxon>
        <taxon>Cladophialophora</taxon>
    </lineage>
</organism>
<protein>
    <submittedName>
        <fullName evidence="3">Uncharacterized protein</fullName>
    </submittedName>
</protein>
<evidence type="ECO:0000313" key="3">
    <source>
        <dbReference type="EMBL" id="OCT43977.1"/>
    </source>
</evidence>
<comment type="caution">
    <text evidence="3">The sequence shown here is derived from an EMBL/GenBank/DDBJ whole genome shotgun (WGS) entry which is preliminary data.</text>
</comment>
<accession>A0A1C1C685</accession>
<feature type="region of interest" description="Disordered" evidence="2">
    <location>
        <begin position="1"/>
        <end position="21"/>
    </location>
</feature>
<feature type="coiled-coil region" evidence="1">
    <location>
        <begin position="203"/>
        <end position="265"/>
    </location>
</feature>
<keyword evidence="4" id="KW-1185">Reference proteome</keyword>
<name>A0A1C1C685_9EURO</name>
<dbReference type="VEuPathDB" id="FungiDB:G647_02065"/>
<dbReference type="VEuPathDB" id="FungiDB:CLCR_00082"/>
<evidence type="ECO:0000256" key="1">
    <source>
        <dbReference type="SAM" id="Coils"/>
    </source>
</evidence>
<feature type="compositionally biased region" description="Basic and acidic residues" evidence="2">
    <location>
        <begin position="531"/>
        <end position="542"/>
    </location>
</feature>
<feature type="region of interest" description="Disordered" evidence="2">
    <location>
        <begin position="510"/>
        <end position="628"/>
    </location>
</feature>
<dbReference type="STRING" id="86049.A0A1C1C685"/>
<sequence length="795" mass="88330">MHLAAFKKTETSGKLQSAPWHHRDKTAASLKQLLNNYGRLLLILENLGLIEFQEQTLQDANRALDQKTAAVNRLTDKSELDGEITRLIASNAAKVAALNGEHASEIEKITESLRAKSTELGLLNVEYESNMAQLRSDHQAHVKTLEQERTQRDTTIKDLKTSHKIEVEKLTRSHTTRVEQLESEIARVYSEHASLVVSKDRQILDLRQLLDTKQRELEAQSRDYSQAKARLAETTDWLTQAQGVVAELRETVDEMRESILLKEAQIGILDGELADSQDQLDTRRQESDARELALRESLVHEQQLVADKEFHIYRSRIDFLDREVQSLKAEQQAKVDEARFEVAKEDTIVLDELVASHQAEVDQYETEKSELVAETERLKVEKRELQSNFAERLDAEKREIQSHFNKQSSVLLAQRQKEIDEAVRVALRAQANRITKLELQVDDRDTTIAILEGGRQQQDAARGTIGLAIRAVAGAAQPDADVTKDTAEGIEQSVGDKHARSVSDFYFDPSIFDEPAGTTAQHVADGDEDRDDHLPGEGHLNEAHTALGRAGDLSRPTAPSVPSLSDASQAAALPSVPGMSPAQAVPTGPGTSPAPALMNTRSKRKSADPQAREGQKRSRKRVPDAEAHANGQALLSKFCIAWNPTEEERRMIDTSFSTFFSLGKDPAAVEAKIDQYCMGTFTRRPVYPPTCFHAAILGHNSGSGGSNHAQVNCKECNKLGTVCLWAKFHPDVHTGYGNRDDNGVVPSGEDRRYKPDAEPRTINVAGQEIRWILKRRKETPAASDETARDLGGKVV</sequence>
<dbReference type="OrthoDB" id="4161841at2759"/>
<proteinExistence type="predicted"/>
<feature type="coiled-coil region" evidence="1">
    <location>
        <begin position="317"/>
        <end position="388"/>
    </location>
</feature>
<dbReference type="AlphaFoldDB" id="A0A1C1C685"/>
<feature type="coiled-coil region" evidence="1">
    <location>
        <begin position="50"/>
        <end position="77"/>
    </location>
</feature>